<sequence>MKGLSVLLTIIGIVLVITKYSGKIISFLSKFPMLRQSGVKLAMNIPGVREKMISNLFQK</sequence>
<name>A0A841RH33_9BACI</name>
<organism evidence="2 3">
    <name type="scientific">Gracilibacillus halotolerans</name>
    <dbReference type="NCBI Taxonomy" id="74386"/>
    <lineage>
        <taxon>Bacteria</taxon>
        <taxon>Bacillati</taxon>
        <taxon>Bacillota</taxon>
        <taxon>Bacilli</taxon>
        <taxon>Bacillales</taxon>
        <taxon>Bacillaceae</taxon>
        <taxon>Gracilibacillus</taxon>
    </lineage>
</organism>
<dbReference type="Proteomes" id="UP000572212">
    <property type="component" value="Unassembled WGS sequence"/>
</dbReference>
<accession>A0A841RH33</accession>
<keyword evidence="1" id="KW-0472">Membrane</keyword>
<dbReference type="AlphaFoldDB" id="A0A841RH33"/>
<feature type="transmembrane region" description="Helical" evidence="1">
    <location>
        <begin position="6"/>
        <end position="28"/>
    </location>
</feature>
<comment type="caution">
    <text evidence="2">The sequence shown here is derived from an EMBL/GenBank/DDBJ whole genome shotgun (WGS) entry which is preliminary data.</text>
</comment>
<dbReference type="RefSeq" id="WP_184244328.1">
    <property type="nucleotide sequence ID" value="NZ_BAAACU010000022.1"/>
</dbReference>
<dbReference type="EMBL" id="JACHON010000001">
    <property type="protein sequence ID" value="MBB6511789.1"/>
    <property type="molecule type" value="Genomic_DNA"/>
</dbReference>
<proteinExistence type="predicted"/>
<keyword evidence="1" id="KW-0812">Transmembrane</keyword>
<evidence type="ECO:0000313" key="3">
    <source>
        <dbReference type="Proteomes" id="UP000572212"/>
    </source>
</evidence>
<keyword evidence="1" id="KW-1133">Transmembrane helix</keyword>
<gene>
    <name evidence="2" type="ORF">GGQ92_000556</name>
</gene>
<reference evidence="2 3" key="1">
    <citation type="submission" date="2020-08" db="EMBL/GenBank/DDBJ databases">
        <title>Genomic Encyclopedia of Type Strains, Phase IV (KMG-IV): sequencing the most valuable type-strain genomes for metagenomic binning, comparative biology and taxonomic classification.</title>
        <authorList>
            <person name="Goeker M."/>
        </authorList>
    </citation>
    <scope>NUCLEOTIDE SEQUENCE [LARGE SCALE GENOMIC DNA]</scope>
    <source>
        <strain evidence="2 3">DSM 11805</strain>
    </source>
</reference>
<keyword evidence="3" id="KW-1185">Reference proteome</keyword>
<evidence type="ECO:0000313" key="2">
    <source>
        <dbReference type="EMBL" id="MBB6511789.1"/>
    </source>
</evidence>
<evidence type="ECO:0000256" key="1">
    <source>
        <dbReference type="SAM" id="Phobius"/>
    </source>
</evidence>
<protein>
    <submittedName>
        <fullName evidence="2">Formate-dependent nitrite reductase membrane component NrfD</fullName>
    </submittedName>
</protein>